<accession>A0A4S4BLV1</accession>
<dbReference type="EMBL" id="SSOB01000029">
    <property type="protein sequence ID" value="THF75761.1"/>
    <property type="molecule type" value="Genomic_DNA"/>
</dbReference>
<protein>
    <recommendedName>
        <fullName evidence="3">PepSY domain-containing protein</fullName>
    </recommendedName>
</protein>
<sequence length="103" mass="11172">MNLIKLGTIAELCLILLLTAGCSKENNASNTNQTNAEAMSTEQIEQAATDYFAQLNKPGVSITSIAENNGAFVVRWERPSNCEEGKLFMNKRGEVTSAELSIC</sequence>
<gene>
    <name evidence="1" type="ORF">E6C55_21145</name>
</gene>
<evidence type="ECO:0008006" key="3">
    <source>
        <dbReference type="Google" id="ProtNLM"/>
    </source>
</evidence>
<dbReference type="PROSITE" id="PS51257">
    <property type="entry name" value="PROKAR_LIPOPROTEIN"/>
    <property type="match status" value="1"/>
</dbReference>
<dbReference type="Proteomes" id="UP000310636">
    <property type="component" value="Unassembled WGS sequence"/>
</dbReference>
<proteinExistence type="predicted"/>
<dbReference type="OrthoDB" id="2428465at2"/>
<evidence type="ECO:0000313" key="2">
    <source>
        <dbReference type="Proteomes" id="UP000310636"/>
    </source>
</evidence>
<dbReference type="RefSeq" id="WP_136371809.1">
    <property type="nucleotide sequence ID" value="NZ_SSOB01000029.1"/>
</dbReference>
<dbReference type="AlphaFoldDB" id="A0A4S4BLV1"/>
<organism evidence="1 2">
    <name type="scientific">Cohnella fermenti</name>
    <dbReference type="NCBI Taxonomy" id="2565925"/>
    <lineage>
        <taxon>Bacteria</taxon>
        <taxon>Bacillati</taxon>
        <taxon>Bacillota</taxon>
        <taxon>Bacilli</taxon>
        <taxon>Bacillales</taxon>
        <taxon>Paenibacillaceae</taxon>
        <taxon>Cohnella</taxon>
    </lineage>
</organism>
<reference evidence="1 2" key="1">
    <citation type="submission" date="2019-04" db="EMBL/GenBank/DDBJ databases">
        <title>Cohnella sp. nov. isolated from preserved vegetables.</title>
        <authorList>
            <person name="Lin S.-Y."/>
            <person name="Hung M.-H."/>
            <person name="Young C.-C."/>
        </authorList>
    </citation>
    <scope>NUCLEOTIDE SEQUENCE [LARGE SCALE GENOMIC DNA]</scope>
    <source>
        <strain evidence="1 2">CC-MHH1044</strain>
    </source>
</reference>
<comment type="caution">
    <text evidence="1">The sequence shown here is derived from an EMBL/GenBank/DDBJ whole genome shotgun (WGS) entry which is preliminary data.</text>
</comment>
<keyword evidence="2" id="KW-1185">Reference proteome</keyword>
<name>A0A4S4BLV1_9BACL</name>
<evidence type="ECO:0000313" key="1">
    <source>
        <dbReference type="EMBL" id="THF75761.1"/>
    </source>
</evidence>